<dbReference type="NCBIfam" id="TIGR00125">
    <property type="entry name" value="cyt_tran_rel"/>
    <property type="match status" value="1"/>
</dbReference>
<evidence type="ECO:0000256" key="2">
    <source>
        <dbReference type="ARBA" id="ARBA00022695"/>
    </source>
</evidence>
<evidence type="ECO:0000313" key="6">
    <source>
        <dbReference type="Proteomes" id="UP000474104"/>
    </source>
</evidence>
<dbReference type="PANTHER" id="PTHR43793:SF1">
    <property type="entry name" value="FAD SYNTHASE"/>
    <property type="match status" value="1"/>
</dbReference>
<name>A0A9X5C8V2_9FIRM</name>
<feature type="region of interest" description="Disordered" evidence="3">
    <location>
        <begin position="1"/>
        <end position="33"/>
    </location>
</feature>
<accession>A0A9X5C8V2</accession>
<evidence type="ECO:0000256" key="1">
    <source>
        <dbReference type="ARBA" id="ARBA00022679"/>
    </source>
</evidence>
<gene>
    <name evidence="5" type="ORF">FMM80_08585</name>
</gene>
<organism evidence="5 6">
    <name type="scientific">Schaedlerella arabinosiphila</name>
    <dbReference type="NCBI Taxonomy" id="2044587"/>
    <lineage>
        <taxon>Bacteria</taxon>
        <taxon>Bacillati</taxon>
        <taxon>Bacillota</taxon>
        <taxon>Clostridia</taxon>
        <taxon>Lachnospirales</taxon>
        <taxon>Lachnospiraceae</taxon>
        <taxon>Schaedlerella</taxon>
    </lineage>
</organism>
<evidence type="ECO:0000256" key="3">
    <source>
        <dbReference type="SAM" id="MobiDB-lite"/>
    </source>
</evidence>
<feature type="domain" description="Cytidyltransferase-like" evidence="4">
    <location>
        <begin position="45"/>
        <end position="170"/>
    </location>
</feature>
<dbReference type="PANTHER" id="PTHR43793">
    <property type="entry name" value="FAD SYNTHASE"/>
    <property type="match status" value="1"/>
</dbReference>
<sequence length="179" mass="20682">MGVTEYSIFDSGRDYPRKRKPVQQSAEDRAEGSPALKKKYHVGYIAGVFDLFHVGHLNMFKRAKEQCDYLIVGVVTDEGVRKFKETDTFVPYEERAEMVRSCRYVDEVAEIPLNFGGTSDAWRLHHFDCQFSGSDYVDNPDWLAEKEFLEKHGAEMVFFPYTESTSSTKLKAMIERKLL</sequence>
<dbReference type="GO" id="GO:0016779">
    <property type="term" value="F:nucleotidyltransferase activity"/>
    <property type="evidence" value="ECO:0007669"/>
    <property type="project" value="UniProtKB-KW"/>
</dbReference>
<dbReference type="EMBL" id="VIRB01000057">
    <property type="protein sequence ID" value="NDO68733.1"/>
    <property type="molecule type" value="Genomic_DNA"/>
</dbReference>
<dbReference type="SUPFAM" id="SSF52374">
    <property type="entry name" value="Nucleotidylyl transferase"/>
    <property type="match status" value="1"/>
</dbReference>
<dbReference type="Proteomes" id="UP000474104">
    <property type="component" value="Unassembled WGS sequence"/>
</dbReference>
<dbReference type="Gene3D" id="3.40.50.620">
    <property type="entry name" value="HUPs"/>
    <property type="match status" value="1"/>
</dbReference>
<reference evidence="5 6" key="1">
    <citation type="submission" date="2019-07" db="EMBL/GenBank/DDBJ databases">
        <title>Draft genome sequences of 15 bacterial species constituting the stable defined intestinal microbiota of the GM15 gnotobiotic mouse model.</title>
        <authorList>
            <person name="Elie C."/>
            <person name="Mathieu A."/>
            <person name="Saliou A."/>
            <person name="Darnaud M."/>
            <person name="Leulier F."/>
            <person name="Tamellini A."/>
        </authorList>
    </citation>
    <scope>NUCLEOTIDE SEQUENCE [LARGE SCALE GENOMIC DNA]</scope>
    <source>
        <strain evidence="6">ASF 502</strain>
    </source>
</reference>
<dbReference type="AlphaFoldDB" id="A0A9X5C8V2"/>
<keyword evidence="1" id="KW-0808">Transferase</keyword>
<dbReference type="InterPro" id="IPR004821">
    <property type="entry name" value="Cyt_trans-like"/>
</dbReference>
<protein>
    <submittedName>
        <fullName evidence="5">Adenylyltransferase/cytidyltransferase family protein</fullName>
    </submittedName>
</protein>
<evidence type="ECO:0000259" key="4">
    <source>
        <dbReference type="Pfam" id="PF01467"/>
    </source>
</evidence>
<comment type="caution">
    <text evidence="5">The sequence shown here is derived from an EMBL/GenBank/DDBJ whole genome shotgun (WGS) entry which is preliminary data.</text>
</comment>
<keyword evidence="2 5" id="KW-0548">Nucleotidyltransferase</keyword>
<dbReference type="InterPro" id="IPR014729">
    <property type="entry name" value="Rossmann-like_a/b/a_fold"/>
</dbReference>
<dbReference type="Pfam" id="PF01467">
    <property type="entry name" value="CTP_transf_like"/>
    <property type="match status" value="1"/>
</dbReference>
<proteinExistence type="predicted"/>
<dbReference type="InterPro" id="IPR050385">
    <property type="entry name" value="Archaeal_FAD_synthase"/>
</dbReference>
<dbReference type="OrthoDB" id="9802794at2"/>
<evidence type="ECO:0000313" key="5">
    <source>
        <dbReference type="EMBL" id="NDO68733.1"/>
    </source>
</evidence>